<keyword evidence="3 6" id="KW-0808">Transferase</keyword>
<dbReference type="GO" id="GO:0000010">
    <property type="term" value="F:heptaprenyl diphosphate synthase activity"/>
    <property type="evidence" value="ECO:0007669"/>
    <property type="project" value="UniProtKB-EC"/>
</dbReference>
<dbReference type="GO" id="GO:0046872">
    <property type="term" value="F:metal ion binding"/>
    <property type="evidence" value="ECO:0007669"/>
    <property type="project" value="UniProtKB-KW"/>
</dbReference>
<keyword evidence="5" id="KW-0460">Magnesium</keyword>
<comment type="cofactor">
    <cofactor evidence="1">
        <name>Mg(2+)</name>
        <dbReference type="ChEBI" id="CHEBI:18420"/>
    </cofactor>
</comment>
<accession>D9QV24</accession>
<keyword evidence="4" id="KW-0479">Metal-binding</keyword>
<dbReference type="STRING" id="574087.Acear_0540"/>
<dbReference type="RefSeq" id="WP_013277529.1">
    <property type="nucleotide sequence ID" value="NC_014378.1"/>
</dbReference>
<dbReference type="HOGENOM" id="CLU_014015_2_0_9"/>
<dbReference type="GO" id="GO:0008299">
    <property type="term" value="P:isoprenoid biosynthetic process"/>
    <property type="evidence" value="ECO:0007669"/>
    <property type="project" value="InterPro"/>
</dbReference>
<evidence type="ECO:0000256" key="3">
    <source>
        <dbReference type="ARBA" id="ARBA00022679"/>
    </source>
</evidence>
<evidence type="ECO:0000256" key="1">
    <source>
        <dbReference type="ARBA" id="ARBA00001946"/>
    </source>
</evidence>
<dbReference type="Proteomes" id="UP000001661">
    <property type="component" value="Chromosome"/>
</dbReference>
<evidence type="ECO:0000313" key="8">
    <source>
        <dbReference type="Proteomes" id="UP000001661"/>
    </source>
</evidence>
<dbReference type="EMBL" id="CP002105">
    <property type="protein sequence ID" value="ADL12083.1"/>
    <property type="molecule type" value="Genomic_DNA"/>
</dbReference>
<dbReference type="Pfam" id="PF00348">
    <property type="entry name" value="polyprenyl_synt"/>
    <property type="match status" value="1"/>
</dbReference>
<reference evidence="7 8" key="1">
    <citation type="journal article" date="2010" name="Stand. Genomic Sci.">
        <title>Complete genome sequence of Acetohalobium arabaticum type strain (Z-7288).</title>
        <authorList>
            <person name="Sikorski J."/>
            <person name="Lapidus A."/>
            <person name="Chertkov O."/>
            <person name="Lucas S."/>
            <person name="Copeland A."/>
            <person name="Glavina Del Rio T."/>
            <person name="Nolan M."/>
            <person name="Tice H."/>
            <person name="Cheng J.F."/>
            <person name="Han C."/>
            <person name="Brambilla E."/>
            <person name="Pitluck S."/>
            <person name="Liolios K."/>
            <person name="Ivanova N."/>
            <person name="Mavromatis K."/>
            <person name="Mikhailova N."/>
            <person name="Pati A."/>
            <person name="Bruce D."/>
            <person name="Detter C."/>
            <person name="Tapia R."/>
            <person name="Goodwin L."/>
            <person name="Chen A."/>
            <person name="Palaniappan K."/>
            <person name="Land M."/>
            <person name="Hauser L."/>
            <person name="Chang Y.J."/>
            <person name="Jeffries C.D."/>
            <person name="Rohde M."/>
            <person name="Goker M."/>
            <person name="Spring S."/>
            <person name="Woyke T."/>
            <person name="Bristow J."/>
            <person name="Eisen J.A."/>
            <person name="Markowitz V."/>
            <person name="Hugenholtz P."/>
            <person name="Kyrpides N.C."/>
            <person name="Klenk H.P."/>
        </authorList>
    </citation>
    <scope>NUCLEOTIDE SEQUENCE [LARGE SCALE GENOMIC DNA]</scope>
    <source>
        <strain evidence="8">ATCC 49924 / DSM 5501 / Z-7288</strain>
    </source>
</reference>
<evidence type="ECO:0000256" key="5">
    <source>
        <dbReference type="ARBA" id="ARBA00022842"/>
    </source>
</evidence>
<dbReference type="Gene3D" id="1.10.600.10">
    <property type="entry name" value="Farnesyl Diphosphate Synthase"/>
    <property type="match status" value="1"/>
</dbReference>
<evidence type="ECO:0000256" key="6">
    <source>
        <dbReference type="RuleBase" id="RU004466"/>
    </source>
</evidence>
<name>D9QV24_ACEAZ</name>
<dbReference type="SFLD" id="SFLDS00005">
    <property type="entry name" value="Isoprenoid_Synthase_Type_I"/>
    <property type="match status" value="1"/>
</dbReference>
<dbReference type="OrthoDB" id="9805316at2"/>
<evidence type="ECO:0000256" key="2">
    <source>
        <dbReference type="ARBA" id="ARBA00006706"/>
    </source>
</evidence>
<dbReference type="InterPro" id="IPR000092">
    <property type="entry name" value="Polyprenyl_synt"/>
</dbReference>
<dbReference type="PANTHER" id="PTHR12001:SF69">
    <property type="entry name" value="ALL TRANS-POLYPRENYL-DIPHOSPHATE SYNTHASE PDSS1"/>
    <property type="match status" value="1"/>
</dbReference>
<organism evidence="7 8">
    <name type="scientific">Acetohalobium arabaticum (strain ATCC 49924 / DSM 5501 / Z-7288)</name>
    <dbReference type="NCBI Taxonomy" id="574087"/>
    <lineage>
        <taxon>Bacteria</taxon>
        <taxon>Bacillati</taxon>
        <taxon>Bacillota</taxon>
        <taxon>Clostridia</taxon>
        <taxon>Halanaerobiales</taxon>
        <taxon>Halobacteroidaceae</taxon>
        <taxon>Acetohalobium</taxon>
    </lineage>
</organism>
<dbReference type="InterPro" id="IPR008949">
    <property type="entry name" value="Isoprenoid_synthase_dom_sf"/>
</dbReference>
<dbReference type="SUPFAM" id="SSF48576">
    <property type="entry name" value="Terpenoid synthases"/>
    <property type="match status" value="1"/>
</dbReference>
<dbReference type="AlphaFoldDB" id="D9QV24"/>
<evidence type="ECO:0000256" key="4">
    <source>
        <dbReference type="ARBA" id="ARBA00022723"/>
    </source>
</evidence>
<dbReference type="EC" id="2.5.1.30" evidence="7"/>
<dbReference type="KEGG" id="aar:Acear_0540"/>
<proteinExistence type="inferred from homology"/>
<dbReference type="PANTHER" id="PTHR12001">
    <property type="entry name" value="GERANYLGERANYL PYROPHOSPHATE SYNTHASE"/>
    <property type="match status" value="1"/>
</dbReference>
<dbReference type="CDD" id="cd00685">
    <property type="entry name" value="Trans_IPPS_HT"/>
    <property type="match status" value="1"/>
</dbReference>
<sequence length="335" mass="37071">MIKFELMPSINKDLKQVEQKLKEVTETKFSLLYRISNRLLNAGGKRLRPLLVLLSGKLNDHSAQDLISIGASVELLHMATLIHDDVIDNSLHRRSENTINQDWGNKVAVLSGDLLYTQALKLLVEHGNDEIVNYMLDIVGLICEGEAKQAVTNHDLNQDMKDYINKITKKTALLIGASCKLGAMVSQVDAKKAAAMESYGKNLGIAFQIINDLNDIVADKEELGKEPGDDLRQGTLTLPVLYALDNSIKKEFLKKVIISRNNSQAEIKKAIGILKNSGAIKHSIEISRDYINQALDTLTLFSDSPAKNALQLITQTVINSYKGLEPLETGIKINN</sequence>
<evidence type="ECO:0000313" key="7">
    <source>
        <dbReference type="EMBL" id="ADL12083.1"/>
    </source>
</evidence>
<keyword evidence="8" id="KW-1185">Reference proteome</keyword>
<protein>
    <submittedName>
        <fullName evidence="7">Trans-hexaprenyltranstransferase</fullName>
        <ecNumber evidence="7">2.5.1.30</ecNumber>
    </submittedName>
</protein>
<comment type="similarity">
    <text evidence="2 6">Belongs to the FPP/GGPP synthase family.</text>
</comment>
<gene>
    <name evidence="7" type="ordered locus">Acear_0540</name>
</gene>
<dbReference type="eggNOG" id="COG0142">
    <property type="taxonomic scope" value="Bacteria"/>
</dbReference>